<name>A0A6B1YFU5_PSEAI</name>
<dbReference type="RefSeq" id="WP_152372441.1">
    <property type="nucleotide sequence ID" value="NZ_JBIDIV010000019.1"/>
</dbReference>
<evidence type="ECO:0000313" key="3">
    <source>
        <dbReference type="Proteomes" id="UP000644192"/>
    </source>
</evidence>
<organism evidence="2 3">
    <name type="scientific">Pseudomonas aeruginosa</name>
    <dbReference type="NCBI Taxonomy" id="287"/>
    <lineage>
        <taxon>Bacteria</taxon>
        <taxon>Pseudomonadati</taxon>
        <taxon>Pseudomonadota</taxon>
        <taxon>Gammaproteobacteria</taxon>
        <taxon>Pseudomonadales</taxon>
        <taxon>Pseudomonadaceae</taxon>
        <taxon>Pseudomonas</taxon>
    </lineage>
</organism>
<gene>
    <name evidence="2" type="ORF">GUL26_30515</name>
</gene>
<comment type="caution">
    <text evidence="2">The sequence shown here is derived from an EMBL/GenBank/DDBJ whole genome shotgun (WGS) entry which is preliminary data.</text>
</comment>
<dbReference type="EMBL" id="WXZT01000029">
    <property type="protein sequence ID" value="MZZ16604.1"/>
    <property type="molecule type" value="Genomic_DNA"/>
</dbReference>
<proteinExistence type="predicted"/>
<feature type="chain" id="PRO_5025605507" evidence="1">
    <location>
        <begin position="17"/>
        <end position="135"/>
    </location>
</feature>
<evidence type="ECO:0000313" key="2">
    <source>
        <dbReference type="EMBL" id="MZZ16604.1"/>
    </source>
</evidence>
<dbReference type="AlphaFoldDB" id="A0A6B1YFU5"/>
<feature type="signal peptide" evidence="1">
    <location>
        <begin position="1"/>
        <end position="16"/>
    </location>
</feature>
<keyword evidence="1" id="KW-0732">Signal</keyword>
<evidence type="ECO:0000256" key="1">
    <source>
        <dbReference type="SAM" id="SignalP"/>
    </source>
</evidence>
<accession>A0A6B1YFU5</accession>
<dbReference type="Proteomes" id="UP000644192">
    <property type="component" value="Unassembled WGS sequence"/>
</dbReference>
<sequence>MVIYALLVLASGSAYSSQTTDSYRCTIERFTQAQGDDVPSYTMLKEAAIGKQFTIDRSSGVTAGALRNSTDAKPFVIDRGDNGNSFKVVSMVSTSQGLPGTTVTALNVMEFLDGERKPFNYMINDAVFFGTCESF</sequence>
<reference evidence="2" key="1">
    <citation type="submission" date="2020-01" db="EMBL/GenBank/DDBJ databases">
        <title>Bacteria Cultured from War Wounds Associated with the Conflict in Eastern Ukraine.</title>
        <authorList>
            <person name="Snesrud E."/>
            <person name="Galac M.R."/>
            <person name="Mc Gann P."/>
            <person name="Valentine K."/>
            <person name="Viacheslav K."/>
        </authorList>
    </citation>
    <scope>NUCLEOTIDE SEQUENCE</scope>
    <source>
        <strain evidence="2">VNMU148</strain>
    </source>
</reference>
<protein>
    <submittedName>
        <fullName evidence="2">Uncharacterized protein</fullName>
    </submittedName>
</protein>